<evidence type="ECO:0000313" key="4">
    <source>
        <dbReference type="Proteomes" id="UP000596742"/>
    </source>
</evidence>
<sequence>MASKNEESLDYFDMNLKGVYKLNNTAHLRLNLYINKLEKRQEQSMVRIDHDIRETKRQIARMEDEKNKLVMKLLKSYVSKTTQKKKKPSRLQESIAQSRSGFNSGFTFSTYLDVPGQSNKGSSTVSEIHPAISRQKRPVSIHFPTMDSNLRMDSVHEGRAMSDFAFPFRRHGQRESSRQDSRISKRNEIQRCDNHSRVSTRSRLSNRLDNRSRISNRCDINSRASKTSMISDLAATRGQILGAKLSEHAHNQKVKDLLGGNTCLFRGHRPPRGYNIEPLHKMERGILPSEIHPDDHIEPSKLLERIKIFGNVKLPNVTRRQNLEIEPESGSQFHPRRLLPTLPHILSNTKSTFENPQSVAESPFHTKPIKPPSTVKVRGLLNMEKVQKI</sequence>
<dbReference type="OrthoDB" id="10282889at2759"/>
<dbReference type="Proteomes" id="UP000596742">
    <property type="component" value="Unassembled WGS sequence"/>
</dbReference>
<evidence type="ECO:0000313" key="3">
    <source>
        <dbReference type="EMBL" id="VDI01000.1"/>
    </source>
</evidence>
<gene>
    <name evidence="3" type="ORF">MGAL_10B041285</name>
</gene>
<organism evidence="3 4">
    <name type="scientific">Mytilus galloprovincialis</name>
    <name type="common">Mediterranean mussel</name>
    <dbReference type="NCBI Taxonomy" id="29158"/>
    <lineage>
        <taxon>Eukaryota</taxon>
        <taxon>Metazoa</taxon>
        <taxon>Spiralia</taxon>
        <taxon>Lophotrochozoa</taxon>
        <taxon>Mollusca</taxon>
        <taxon>Bivalvia</taxon>
        <taxon>Autobranchia</taxon>
        <taxon>Pteriomorphia</taxon>
        <taxon>Mytilida</taxon>
        <taxon>Mytiloidea</taxon>
        <taxon>Mytilidae</taxon>
        <taxon>Mytilinae</taxon>
        <taxon>Mytilus</taxon>
    </lineage>
</organism>
<comment type="caution">
    <text evidence="3">The sequence shown here is derived from an EMBL/GenBank/DDBJ whole genome shotgun (WGS) entry which is preliminary data.</text>
</comment>
<proteinExistence type="predicted"/>
<evidence type="ECO:0000256" key="2">
    <source>
        <dbReference type="SAM" id="MobiDB-lite"/>
    </source>
</evidence>
<dbReference type="AlphaFoldDB" id="A0A8B6C867"/>
<protein>
    <submittedName>
        <fullName evidence="3">Uncharacterized protein</fullName>
    </submittedName>
</protein>
<accession>A0A8B6C867</accession>
<feature type="region of interest" description="Disordered" evidence="2">
    <location>
        <begin position="168"/>
        <end position="210"/>
    </location>
</feature>
<feature type="compositionally biased region" description="Basic and acidic residues" evidence="2">
    <location>
        <begin position="173"/>
        <end position="196"/>
    </location>
</feature>
<reference evidence="3" key="1">
    <citation type="submission" date="2018-11" db="EMBL/GenBank/DDBJ databases">
        <authorList>
            <person name="Alioto T."/>
            <person name="Alioto T."/>
        </authorList>
    </citation>
    <scope>NUCLEOTIDE SEQUENCE</scope>
</reference>
<name>A0A8B6C867_MYTGA</name>
<feature type="coiled-coil region" evidence="1">
    <location>
        <begin position="45"/>
        <end position="72"/>
    </location>
</feature>
<dbReference type="EMBL" id="UYJE01001300">
    <property type="protein sequence ID" value="VDI01000.1"/>
    <property type="molecule type" value="Genomic_DNA"/>
</dbReference>
<keyword evidence="1" id="KW-0175">Coiled coil</keyword>
<keyword evidence="4" id="KW-1185">Reference proteome</keyword>
<evidence type="ECO:0000256" key="1">
    <source>
        <dbReference type="SAM" id="Coils"/>
    </source>
</evidence>